<comment type="similarity">
    <text evidence="2">Belongs to the glycosyl hydrolase 3 family.</text>
</comment>
<dbReference type="InterPro" id="IPR026891">
    <property type="entry name" value="Fn3-like"/>
</dbReference>
<comment type="caution">
    <text evidence="8">The sequence shown here is derived from an EMBL/GenBank/DDBJ whole genome shotgun (WGS) entry which is preliminary data.</text>
</comment>
<keyword evidence="6" id="KW-0326">Glycosidase</keyword>
<dbReference type="STRING" id="74557.A0A1V9Z052"/>
<accession>A0A1V9Z052</accession>
<comment type="catalytic activity">
    <reaction evidence="1">
        <text>Hydrolysis of terminal, non-reducing beta-D-glucosyl residues with release of beta-D-glucose.</text>
        <dbReference type="EC" id="3.2.1.21"/>
    </reaction>
</comment>
<dbReference type="PANTHER" id="PTHR30620:SF16">
    <property type="entry name" value="LYSOSOMAL BETA GLUCOSIDASE"/>
    <property type="match status" value="1"/>
</dbReference>
<dbReference type="InterPro" id="IPR013783">
    <property type="entry name" value="Ig-like_fold"/>
</dbReference>
<dbReference type="EMBL" id="JNBS01002437">
    <property type="protein sequence ID" value="OQR91303.1"/>
    <property type="molecule type" value="Genomic_DNA"/>
</dbReference>
<evidence type="ECO:0000313" key="9">
    <source>
        <dbReference type="Proteomes" id="UP000243217"/>
    </source>
</evidence>
<dbReference type="SMART" id="SM01217">
    <property type="entry name" value="Fn3_like"/>
    <property type="match status" value="1"/>
</dbReference>
<protein>
    <recommendedName>
        <fullName evidence="3">beta-glucosidase</fullName>
        <ecNumber evidence="3">3.2.1.21</ecNumber>
    </recommendedName>
</protein>
<dbReference type="Gene3D" id="3.20.20.300">
    <property type="entry name" value="Glycoside hydrolase, family 3, N-terminal domain"/>
    <property type="match status" value="1"/>
</dbReference>
<dbReference type="GO" id="GO:0008422">
    <property type="term" value="F:beta-glucosidase activity"/>
    <property type="evidence" value="ECO:0007669"/>
    <property type="project" value="UniProtKB-EC"/>
</dbReference>
<evidence type="ECO:0000256" key="1">
    <source>
        <dbReference type="ARBA" id="ARBA00000448"/>
    </source>
</evidence>
<dbReference type="Gene3D" id="2.60.40.10">
    <property type="entry name" value="Immunoglobulins"/>
    <property type="match status" value="1"/>
</dbReference>
<dbReference type="GO" id="GO:0009251">
    <property type="term" value="P:glucan catabolic process"/>
    <property type="evidence" value="ECO:0007669"/>
    <property type="project" value="TreeGrafter"/>
</dbReference>
<gene>
    <name evidence="8" type="ORF">THRCLA_09042</name>
</gene>
<evidence type="ECO:0000256" key="4">
    <source>
        <dbReference type="ARBA" id="ARBA00022729"/>
    </source>
</evidence>
<evidence type="ECO:0000259" key="7">
    <source>
        <dbReference type="SMART" id="SM01217"/>
    </source>
</evidence>
<sequence>MVYPEQHEDFKARVQEIVQSMDVDALVGQMTQLDISMLLNDDKTINEDKVRHYAKLKIGSYLNSPFNGGPVGGKIGYTAEEWRHILTTIQRIHMEENNGNPIIYGIDSVHGAIYVQNAVVFGQQINAAATFNPELVYEMGRFTGHDTEAAGIPWIFAPILDVSKNPLWPRTFETFGEDPHVVSVMGAAIVKGMQSNPQTAACLKHFIGYSKSSTGHDKDPVSISDYELLNHFATPFLASIHAGAKTIMENYVSVNDVPMMINTKLMRDLVRHDMEFEGLIVTDWDEINNLHNAHRVAKSKAEAVALALSRTSIDISMVPFETSFIDHAKALAEADPAFINRLRESVTRIVRLKLELGLYETPVPGLGNIVGGEDSKQAALEMARESIVLLQNIDQVLPLPENTSVFVTGHAAHNIGYQCGGWTLQWQGTSGNEQFPHGISLWQGLQEISPDNTTYMNGLAADGSITNIDEILEKAAAAVYTIVTVGEGSYSEKPGDIETLDLAHGQQEYVRRIAATGTKVILVLIEGRPRLLHGLPKVVHAVVHAMLPGELGGKAIAEILYGKINPSGRLPLTYPCHAANVLVQYNHRSMVQITDKRCNFEWTFGHGLSYSSFEYSELCVSRDTIDAIEDTIEISVVVTNTSTIAGKEVVMLFIAQPYRLIAVPEVKLLKHFTKIFLEGGASTTVKFKLAFNDFSVFAPNIGQRFSRIAEKGEYIVLIKPETSVDVYNDSWTHPLAATFHVTSDLKQSM</sequence>
<dbReference type="InterPro" id="IPR051915">
    <property type="entry name" value="Cellulose_Degrad_GH3"/>
</dbReference>
<dbReference type="Proteomes" id="UP000243217">
    <property type="component" value="Unassembled WGS sequence"/>
</dbReference>
<dbReference type="InterPro" id="IPR002772">
    <property type="entry name" value="Glyco_hydro_3_C"/>
</dbReference>
<feature type="domain" description="Fibronectin type III-like" evidence="7">
    <location>
        <begin position="648"/>
        <end position="722"/>
    </location>
</feature>
<proteinExistence type="inferred from homology"/>
<reference evidence="8 9" key="1">
    <citation type="journal article" date="2014" name="Genome Biol. Evol.">
        <title>The secreted proteins of Achlya hypogyna and Thraustotheca clavata identify the ancestral oomycete secretome and reveal gene acquisitions by horizontal gene transfer.</title>
        <authorList>
            <person name="Misner I."/>
            <person name="Blouin N."/>
            <person name="Leonard G."/>
            <person name="Richards T.A."/>
            <person name="Lane C.E."/>
        </authorList>
    </citation>
    <scope>NUCLEOTIDE SEQUENCE [LARGE SCALE GENOMIC DNA]</scope>
    <source>
        <strain evidence="8 9">ATCC 34112</strain>
    </source>
</reference>
<name>A0A1V9Z052_9STRA</name>
<dbReference type="InterPro" id="IPR036881">
    <property type="entry name" value="Glyco_hydro_3_C_sf"/>
</dbReference>
<keyword evidence="9" id="KW-1185">Reference proteome</keyword>
<dbReference type="AlphaFoldDB" id="A0A1V9Z052"/>
<evidence type="ECO:0000256" key="2">
    <source>
        <dbReference type="ARBA" id="ARBA00005336"/>
    </source>
</evidence>
<evidence type="ECO:0000313" key="8">
    <source>
        <dbReference type="EMBL" id="OQR91303.1"/>
    </source>
</evidence>
<dbReference type="FunFam" id="3.40.50.1700:FF:000006">
    <property type="entry name" value="Lysosomal beta glucosidase"/>
    <property type="match status" value="1"/>
</dbReference>
<dbReference type="Pfam" id="PF00933">
    <property type="entry name" value="Glyco_hydro_3"/>
    <property type="match status" value="1"/>
</dbReference>
<dbReference type="FunFam" id="2.60.40.10:FF:000731">
    <property type="entry name" value="Lysosomal beta glucosidase"/>
    <property type="match status" value="1"/>
</dbReference>
<dbReference type="InterPro" id="IPR017853">
    <property type="entry name" value="GH"/>
</dbReference>
<dbReference type="Pfam" id="PF14310">
    <property type="entry name" value="Fn3-like"/>
    <property type="match status" value="1"/>
</dbReference>
<dbReference type="PRINTS" id="PR00133">
    <property type="entry name" value="GLHYDRLASE3"/>
</dbReference>
<dbReference type="EC" id="3.2.1.21" evidence="3"/>
<dbReference type="SUPFAM" id="SSF51445">
    <property type="entry name" value="(Trans)glycosidases"/>
    <property type="match status" value="1"/>
</dbReference>
<organism evidence="8 9">
    <name type="scientific">Thraustotheca clavata</name>
    <dbReference type="NCBI Taxonomy" id="74557"/>
    <lineage>
        <taxon>Eukaryota</taxon>
        <taxon>Sar</taxon>
        <taxon>Stramenopiles</taxon>
        <taxon>Oomycota</taxon>
        <taxon>Saprolegniomycetes</taxon>
        <taxon>Saprolegniales</taxon>
        <taxon>Achlyaceae</taxon>
        <taxon>Thraustotheca</taxon>
    </lineage>
</organism>
<dbReference type="SMR" id="A0A1V9Z052"/>
<dbReference type="Gene3D" id="3.40.50.1700">
    <property type="entry name" value="Glycoside hydrolase family 3 C-terminal domain"/>
    <property type="match status" value="1"/>
</dbReference>
<evidence type="ECO:0000256" key="5">
    <source>
        <dbReference type="ARBA" id="ARBA00022801"/>
    </source>
</evidence>
<dbReference type="PANTHER" id="PTHR30620">
    <property type="entry name" value="PERIPLASMIC BETA-GLUCOSIDASE-RELATED"/>
    <property type="match status" value="1"/>
</dbReference>
<dbReference type="Pfam" id="PF01915">
    <property type="entry name" value="Glyco_hydro_3_C"/>
    <property type="match status" value="1"/>
</dbReference>
<keyword evidence="5 8" id="KW-0378">Hydrolase</keyword>
<dbReference type="FunFam" id="3.20.20.300:FF:000007">
    <property type="entry name" value="Lysosomal beta glucosidase"/>
    <property type="match status" value="1"/>
</dbReference>
<keyword evidence="4" id="KW-0732">Signal</keyword>
<evidence type="ECO:0000256" key="3">
    <source>
        <dbReference type="ARBA" id="ARBA00012744"/>
    </source>
</evidence>
<dbReference type="InterPro" id="IPR036962">
    <property type="entry name" value="Glyco_hydro_3_N_sf"/>
</dbReference>
<dbReference type="InterPro" id="IPR001764">
    <property type="entry name" value="Glyco_hydro_3_N"/>
</dbReference>
<dbReference type="OrthoDB" id="416222at2759"/>
<evidence type="ECO:0000256" key="6">
    <source>
        <dbReference type="ARBA" id="ARBA00023295"/>
    </source>
</evidence>
<dbReference type="SUPFAM" id="SSF52279">
    <property type="entry name" value="Beta-D-glucan exohydrolase, C-terminal domain"/>
    <property type="match status" value="1"/>
</dbReference>